<evidence type="ECO:0000256" key="2">
    <source>
        <dbReference type="ARBA" id="ARBA00012438"/>
    </source>
</evidence>
<dbReference type="SUPFAM" id="SSF55781">
    <property type="entry name" value="GAF domain-like"/>
    <property type="match status" value="1"/>
</dbReference>
<dbReference type="OrthoDB" id="9795133at2"/>
<evidence type="ECO:0000256" key="3">
    <source>
        <dbReference type="ARBA" id="ARBA00022553"/>
    </source>
</evidence>
<dbReference type="EMBL" id="LPUY01000012">
    <property type="protein sequence ID" value="KUP94660.1"/>
    <property type="molecule type" value="Genomic_DNA"/>
</dbReference>
<dbReference type="InterPro" id="IPR004358">
    <property type="entry name" value="Sig_transdc_His_kin-like_C"/>
</dbReference>
<dbReference type="SMART" id="SM00388">
    <property type="entry name" value="HisKA"/>
    <property type="match status" value="1"/>
</dbReference>
<dbReference type="InterPro" id="IPR005467">
    <property type="entry name" value="His_kinase_dom"/>
</dbReference>
<keyword evidence="8" id="KW-1185">Reference proteome</keyword>
<dbReference type="PRINTS" id="PR00344">
    <property type="entry name" value="BCTRLSENSOR"/>
</dbReference>
<dbReference type="GO" id="GO:0030295">
    <property type="term" value="F:protein kinase activator activity"/>
    <property type="evidence" value="ECO:0007669"/>
    <property type="project" value="TreeGrafter"/>
</dbReference>
<dbReference type="Gene3D" id="1.10.287.130">
    <property type="match status" value="1"/>
</dbReference>
<dbReference type="SUPFAM" id="SSF55874">
    <property type="entry name" value="ATPase domain of HSP90 chaperone/DNA topoisomerase II/histidine kinase"/>
    <property type="match status" value="1"/>
</dbReference>
<dbReference type="PANTHER" id="PTHR42878:SF13">
    <property type="entry name" value="HISTIDINE KINASE"/>
    <property type="match status" value="1"/>
</dbReference>
<protein>
    <recommendedName>
        <fullName evidence="2">histidine kinase</fullName>
        <ecNumber evidence="2">2.7.13.3</ecNumber>
    </recommendedName>
</protein>
<keyword evidence="4 7" id="KW-0808">Transferase</keyword>
<dbReference type="Pfam" id="PF02518">
    <property type="entry name" value="HATPase_c"/>
    <property type="match status" value="1"/>
</dbReference>
<dbReference type="Gene3D" id="3.30.565.10">
    <property type="entry name" value="Histidine kinase-like ATPase, C-terminal domain"/>
    <property type="match status" value="1"/>
</dbReference>
<dbReference type="AlphaFoldDB" id="A0A132C3L1"/>
<dbReference type="InterPro" id="IPR003661">
    <property type="entry name" value="HisK_dim/P_dom"/>
</dbReference>
<evidence type="ECO:0000256" key="5">
    <source>
        <dbReference type="ARBA" id="ARBA00022777"/>
    </source>
</evidence>
<dbReference type="SUPFAM" id="SSF47384">
    <property type="entry name" value="Homodimeric domain of signal transducing histidine kinase"/>
    <property type="match status" value="1"/>
</dbReference>
<dbReference type="InterPro" id="IPR036890">
    <property type="entry name" value="HATPase_C_sf"/>
</dbReference>
<keyword evidence="3" id="KW-0597">Phosphoprotein</keyword>
<comment type="catalytic activity">
    <reaction evidence="1">
        <text>ATP + protein L-histidine = ADP + protein N-phospho-L-histidine.</text>
        <dbReference type="EC" id="2.7.13.3"/>
    </reaction>
</comment>
<name>A0A132C3L1_9RHOB</name>
<reference evidence="7 8" key="1">
    <citation type="submission" date="2015-12" db="EMBL/GenBank/DDBJ databases">
        <title>Genome sequence of the marine Rhodobacteraceae strain O3.65, Candidatus Tritonibacter horizontis.</title>
        <authorList>
            <person name="Poehlein A."/>
            <person name="Giebel H.A."/>
            <person name="Voget S."/>
            <person name="Brinkhoff T."/>
        </authorList>
    </citation>
    <scope>NUCLEOTIDE SEQUENCE [LARGE SCALE GENOMIC DNA]</scope>
    <source>
        <strain evidence="7 8">O3.65</strain>
    </source>
</reference>
<evidence type="ECO:0000313" key="7">
    <source>
        <dbReference type="EMBL" id="KUP94660.1"/>
    </source>
</evidence>
<proteinExistence type="predicted"/>
<dbReference type="SMART" id="SM00387">
    <property type="entry name" value="HATPase_c"/>
    <property type="match status" value="1"/>
</dbReference>
<dbReference type="Gene3D" id="3.30.450.40">
    <property type="match status" value="1"/>
</dbReference>
<evidence type="ECO:0000256" key="4">
    <source>
        <dbReference type="ARBA" id="ARBA00022679"/>
    </source>
</evidence>
<dbReference type="PANTHER" id="PTHR42878">
    <property type="entry name" value="TWO-COMPONENT HISTIDINE KINASE"/>
    <property type="match status" value="1"/>
</dbReference>
<dbReference type="SMART" id="SM00065">
    <property type="entry name" value="GAF"/>
    <property type="match status" value="1"/>
</dbReference>
<keyword evidence="5" id="KW-0418">Kinase</keyword>
<dbReference type="PROSITE" id="PS50109">
    <property type="entry name" value="HIS_KIN"/>
    <property type="match status" value="1"/>
</dbReference>
<dbReference type="InterPro" id="IPR050351">
    <property type="entry name" value="BphY/WalK/GraS-like"/>
</dbReference>
<dbReference type="RefSeq" id="WP_068240258.1">
    <property type="nucleotide sequence ID" value="NZ_LPUY01000012.1"/>
</dbReference>
<organism evidence="7 8">
    <name type="scientific">Tritonibacter horizontis</name>
    <dbReference type="NCBI Taxonomy" id="1768241"/>
    <lineage>
        <taxon>Bacteria</taxon>
        <taxon>Pseudomonadati</taxon>
        <taxon>Pseudomonadota</taxon>
        <taxon>Alphaproteobacteria</taxon>
        <taxon>Rhodobacterales</taxon>
        <taxon>Paracoccaceae</taxon>
        <taxon>Tritonibacter</taxon>
    </lineage>
</organism>
<dbReference type="InterPro" id="IPR036097">
    <property type="entry name" value="HisK_dim/P_sf"/>
</dbReference>
<dbReference type="PATRIC" id="fig|1768241.3.peg.597"/>
<evidence type="ECO:0000259" key="6">
    <source>
        <dbReference type="PROSITE" id="PS50109"/>
    </source>
</evidence>
<dbReference type="CDD" id="cd00082">
    <property type="entry name" value="HisKA"/>
    <property type="match status" value="1"/>
</dbReference>
<evidence type="ECO:0000256" key="1">
    <source>
        <dbReference type="ARBA" id="ARBA00000085"/>
    </source>
</evidence>
<dbReference type="EC" id="2.7.13.3" evidence="2"/>
<dbReference type="Proteomes" id="UP000068382">
    <property type="component" value="Unassembled WGS sequence"/>
</dbReference>
<dbReference type="Pfam" id="PF00512">
    <property type="entry name" value="HisKA"/>
    <property type="match status" value="1"/>
</dbReference>
<evidence type="ECO:0000313" key="8">
    <source>
        <dbReference type="Proteomes" id="UP000068382"/>
    </source>
</evidence>
<dbReference type="Pfam" id="PF01590">
    <property type="entry name" value="GAF"/>
    <property type="match status" value="1"/>
</dbReference>
<dbReference type="InterPro" id="IPR029016">
    <property type="entry name" value="GAF-like_dom_sf"/>
</dbReference>
<dbReference type="GO" id="GO:0007234">
    <property type="term" value="P:osmosensory signaling via phosphorelay pathway"/>
    <property type="evidence" value="ECO:0007669"/>
    <property type="project" value="TreeGrafter"/>
</dbReference>
<accession>A0A132C3L1</accession>
<dbReference type="GO" id="GO:0000156">
    <property type="term" value="F:phosphorelay response regulator activity"/>
    <property type="evidence" value="ECO:0007669"/>
    <property type="project" value="TreeGrafter"/>
</dbReference>
<dbReference type="InterPro" id="IPR003018">
    <property type="entry name" value="GAF"/>
</dbReference>
<dbReference type="InterPro" id="IPR003594">
    <property type="entry name" value="HATPase_dom"/>
</dbReference>
<feature type="domain" description="Histidine kinase" evidence="6">
    <location>
        <begin position="199"/>
        <end position="410"/>
    </location>
</feature>
<dbReference type="GO" id="GO:0000155">
    <property type="term" value="F:phosphorelay sensor kinase activity"/>
    <property type="evidence" value="ECO:0007669"/>
    <property type="project" value="InterPro"/>
</dbReference>
<sequence>MNDKAVRQATIQDHAAFLEGTHKFQTDIEMLADSTLIGTILETVMLATNMRFAAVARVTDDHWVACRTVDEVNFGVQPGDEIEIQSTFCQSVRDTSNKVIFNDTATDDVYRDHPIAAKFGIVSYASIPILRSDGTFFGTLCAIDPEPRNVKQPRSVAMLEMFADIIGQSLETEELLEAHEEMIAHERKLNQIQEEFVAVLGHDLRNPIAALDAGFRHLGTEPMTEKAQKLLPMMRSSLRRMNDLIENIMLHAKARLGGGIRISAQHNAPLTEAITQVVEECRAANPEHEIKLDLNFDRPVSCDAPRVAQAISNLLSNAVRYSMPGTPIGVQGLIDENGVEINVANQGAAVPEELRQDLFKPFQRGVHAAGEGLGLGLYIVSSIATAHNGRIEVVCERDVTTFSFRIMTCSPEKSAI</sequence>
<comment type="caution">
    <text evidence="7">The sequence shown here is derived from an EMBL/GenBank/DDBJ whole genome shotgun (WGS) entry which is preliminary data.</text>
</comment>
<gene>
    <name evidence="7" type="primary">bphP</name>
    <name evidence="7" type="ORF">TRIHO_05860</name>
</gene>